<dbReference type="Gene3D" id="1.20.5.1930">
    <property type="match status" value="1"/>
</dbReference>
<dbReference type="Pfam" id="PF02518">
    <property type="entry name" value="HATPase_c"/>
    <property type="match status" value="1"/>
</dbReference>
<keyword evidence="7" id="KW-0812">Transmembrane</keyword>
<dbReference type="InterPro" id="IPR003660">
    <property type="entry name" value="HAMP_dom"/>
</dbReference>
<dbReference type="Pfam" id="PF00672">
    <property type="entry name" value="HAMP"/>
    <property type="match status" value="1"/>
</dbReference>
<evidence type="ECO:0000256" key="1">
    <source>
        <dbReference type="ARBA" id="ARBA00004370"/>
    </source>
</evidence>
<keyword evidence="5" id="KW-0902">Two-component regulatory system</keyword>
<dbReference type="Pfam" id="PF07730">
    <property type="entry name" value="HisKA_3"/>
    <property type="match status" value="1"/>
</dbReference>
<dbReference type="GO" id="GO:0000155">
    <property type="term" value="F:phosphorelay sensor kinase activity"/>
    <property type="evidence" value="ECO:0007669"/>
    <property type="project" value="InterPro"/>
</dbReference>
<dbReference type="GO" id="GO:0016020">
    <property type="term" value="C:membrane"/>
    <property type="evidence" value="ECO:0007669"/>
    <property type="project" value="UniProtKB-SubCell"/>
</dbReference>
<dbReference type="RefSeq" id="WP_182532175.1">
    <property type="nucleotide sequence ID" value="NZ_JACGXL010000006.1"/>
</dbReference>
<evidence type="ECO:0000313" key="10">
    <source>
        <dbReference type="Proteomes" id="UP000550401"/>
    </source>
</evidence>
<accession>A0A839FAD8</accession>
<dbReference type="EMBL" id="JACGXL010000006">
    <property type="protein sequence ID" value="MBA8889121.1"/>
    <property type="molecule type" value="Genomic_DNA"/>
</dbReference>
<dbReference type="InterPro" id="IPR036890">
    <property type="entry name" value="HATPase_C_sf"/>
</dbReference>
<feature type="domain" description="HAMP" evidence="8">
    <location>
        <begin position="225"/>
        <end position="277"/>
    </location>
</feature>
<comment type="subcellular location">
    <subcellularLocation>
        <location evidence="1">Membrane</location>
    </subcellularLocation>
</comment>
<dbReference type="CDD" id="cd16917">
    <property type="entry name" value="HATPase_UhpB-NarQ-NarX-like"/>
    <property type="match status" value="1"/>
</dbReference>
<keyword evidence="3" id="KW-0808">Transferase</keyword>
<dbReference type="InterPro" id="IPR050482">
    <property type="entry name" value="Sensor_HK_TwoCompSys"/>
</dbReference>
<reference evidence="9 10" key="1">
    <citation type="submission" date="2020-07" db="EMBL/GenBank/DDBJ databases">
        <title>Genomic Encyclopedia of Type Strains, Phase IV (KMG-V): Genome sequencing to study the core and pangenomes of soil and plant-associated prokaryotes.</title>
        <authorList>
            <person name="Whitman W."/>
        </authorList>
    </citation>
    <scope>NUCLEOTIDE SEQUENCE [LARGE SCALE GENOMIC DNA]</scope>
    <source>
        <strain evidence="9 10">RH2WT43</strain>
    </source>
</reference>
<sequence>MTLLRPRLRGLVVKLALFYALLALPTLVLVEAVILSHEFQRMMHGLAEGSLERAAAAGARELDERWTGLRDASGNGTTALQSWLDGWVLRLQQPRGGLTPDASYLLLELSDRPVSAAVLDADGRTLVAAPADRGAHVTPPSADERDRAAAAATAIALPGSDAGYRLRRALAPLQDAGGHTVGWLAVELHLPSPWRHLLSESSFESPTVFGFLVVFGIASSIFLAGWVTRRLNRIAYAASAWSRGEFADRIGDRSGDELGALSTLLDRMALDLKGLLRTRAQLATLAERQRLARDLHDTVKQKAFALNLQLATARRVVADAPVAGRLEQAQRLTQQIQQELAQILDELRASDAELPFAERLRTRVVEWAHLSGIAAHTALDDVPPQPGPIEESLLRIVDEALSNVLRHSGASRADVTLARRQDRVELVIADNGRGAPQVPAAGMGLRNLRERALLLPGGRLDLAPRTDGGLRVAVSFAVVETADQ</sequence>
<evidence type="ECO:0000256" key="7">
    <source>
        <dbReference type="SAM" id="Phobius"/>
    </source>
</evidence>
<evidence type="ECO:0000256" key="3">
    <source>
        <dbReference type="ARBA" id="ARBA00022679"/>
    </source>
</evidence>
<gene>
    <name evidence="9" type="ORF">FHW12_003364</name>
</gene>
<dbReference type="CDD" id="cd06225">
    <property type="entry name" value="HAMP"/>
    <property type="match status" value="1"/>
</dbReference>
<proteinExistence type="predicted"/>
<evidence type="ECO:0000256" key="4">
    <source>
        <dbReference type="ARBA" id="ARBA00022777"/>
    </source>
</evidence>
<dbReference type="Gene3D" id="3.30.565.10">
    <property type="entry name" value="Histidine kinase-like ATPase, C-terminal domain"/>
    <property type="match status" value="1"/>
</dbReference>
<evidence type="ECO:0000259" key="8">
    <source>
        <dbReference type="PROSITE" id="PS50885"/>
    </source>
</evidence>
<comment type="caution">
    <text evidence="9">The sequence shown here is derived from an EMBL/GenBank/DDBJ whole genome shotgun (WGS) entry which is preliminary data.</text>
</comment>
<evidence type="ECO:0000313" key="9">
    <source>
        <dbReference type="EMBL" id="MBA8889121.1"/>
    </source>
</evidence>
<keyword evidence="4 9" id="KW-0418">Kinase</keyword>
<dbReference type="PANTHER" id="PTHR24421">
    <property type="entry name" value="NITRATE/NITRITE SENSOR PROTEIN NARX-RELATED"/>
    <property type="match status" value="1"/>
</dbReference>
<evidence type="ECO:0000256" key="6">
    <source>
        <dbReference type="SAM" id="Coils"/>
    </source>
</evidence>
<keyword evidence="2" id="KW-0597">Phosphoprotein</keyword>
<feature type="transmembrane region" description="Helical" evidence="7">
    <location>
        <begin position="208"/>
        <end position="227"/>
    </location>
</feature>
<dbReference type="Gene3D" id="6.10.340.10">
    <property type="match status" value="1"/>
</dbReference>
<evidence type="ECO:0000256" key="2">
    <source>
        <dbReference type="ARBA" id="ARBA00022553"/>
    </source>
</evidence>
<dbReference type="AlphaFoldDB" id="A0A839FAD8"/>
<keyword evidence="7" id="KW-1133">Transmembrane helix</keyword>
<dbReference type="InterPro" id="IPR003594">
    <property type="entry name" value="HATPase_dom"/>
</dbReference>
<dbReference type="GO" id="GO:0046983">
    <property type="term" value="F:protein dimerization activity"/>
    <property type="evidence" value="ECO:0007669"/>
    <property type="project" value="InterPro"/>
</dbReference>
<feature type="coiled-coil region" evidence="6">
    <location>
        <begin position="326"/>
        <end position="353"/>
    </location>
</feature>
<name>A0A839FAD8_9GAMM</name>
<organism evidence="9 10">
    <name type="scientific">Dokdonella fugitiva</name>
    <dbReference type="NCBI Taxonomy" id="328517"/>
    <lineage>
        <taxon>Bacteria</taxon>
        <taxon>Pseudomonadati</taxon>
        <taxon>Pseudomonadota</taxon>
        <taxon>Gammaproteobacteria</taxon>
        <taxon>Lysobacterales</taxon>
        <taxon>Rhodanobacteraceae</taxon>
        <taxon>Dokdonella</taxon>
    </lineage>
</organism>
<evidence type="ECO:0000256" key="5">
    <source>
        <dbReference type="ARBA" id="ARBA00023012"/>
    </source>
</evidence>
<protein>
    <submittedName>
        <fullName evidence="9">Signal transduction histidine kinase</fullName>
    </submittedName>
</protein>
<dbReference type="Proteomes" id="UP000550401">
    <property type="component" value="Unassembled WGS sequence"/>
</dbReference>
<keyword evidence="10" id="KW-1185">Reference proteome</keyword>
<keyword evidence="7" id="KW-0472">Membrane</keyword>
<keyword evidence="6" id="KW-0175">Coiled coil</keyword>
<dbReference type="InterPro" id="IPR011712">
    <property type="entry name" value="Sig_transdc_His_kin_sub3_dim/P"/>
</dbReference>
<dbReference type="PROSITE" id="PS50885">
    <property type="entry name" value="HAMP"/>
    <property type="match status" value="1"/>
</dbReference>
<dbReference type="SUPFAM" id="SSF55874">
    <property type="entry name" value="ATPase domain of HSP90 chaperone/DNA topoisomerase II/histidine kinase"/>
    <property type="match status" value="1"/>
</dbReference>
<dbReference type="SMART" id="SM00304">
    <property type="entry name" value="HAMP"/>
    <property type="match status" value="1"/>
</dbReference>